<accession>L8GTV7</accession>
<keyword evidence="1" id="KW-0472">Membrane</keyword>
<keyword evidence="1" id="KW-1133">Transmembrane helix</keyword>
<name>L8GTV7_ACACF</name>
<reference evidence="2 3" key="1">
    <citation type="journal article" date="2013" name="Genome Biol.">
        <title>Genome of Acanthamoeba castellanii highlights extensive lateral gene transfer and early evolution of tyrosine kinase signaling.</title>
        <authorList>
            <person name="Clarke M."/>
            <person name="Lohan A.J."/>
            <person name="Liu B."/>
            <person name="Lagkouvardos I."/>
            <person name="Roy S."/>
            <person name="Zafar N."/>
            <person name="Bertelli C."/>
            <person name="Schilde C."/>
            <person name="Kianianmomeni A."/>
            <person name="Burglin T.R."/>
            <person name="Frech C."/>
            <person name="Turcotte B."/>
            <person name="Kopec K.O."/>
            <person name="Synnott J.M."/>
            <person name="Choo C."/>
            <person name="Paponov I."/>
            <person name="Finkler A."/>
            <person name="Soon Heng Tan C."/>
            <person name="Hutchins A.P."/>
            <person name="Weinmeier T."/>
            <person name="Rattei T."/>
            <person name="Chu J.S."/>
            <person name="Gimenez G."/>
            <person name="Irimia M."/>
            <person name="Rigden D.J."/>
            <person name="Fitzpatrick D.A."/>
            <person name="Lorenzo-Morales J."/>
            <person name="Bateman A."/>
            <person name="Chiu C.H."/>
            <person name="Tang P."/>
            <person name="Hegemann P."/>
            <person name="Fromm H."/>
            <person name="Raoult D."/>
            <person name="Greub G."/>
            <person name="Miranda-Saavedra D."/>
            <person name="Chen N."/>
            <person name="Nash P."/>
            <person name="Ginger M.L."/>
            <person name="Horn M."/>
            <person name="Schaap P."/>
            <person name="Caler L."/>
            <person name="Loftus B."/>
        </authorList>
    </citation>
    <scope>NUCLEOTIDE SEQUENCE [LARGE SCALE GENOMIC DNA]</scope>
    <source>
        <strain evidence="2 3">Neff</strain>
    </source>
</reference>
<feature type="transmembrane region" description="Helical" evidence="1">
    <location>
        <begin position="26"/>
        <end position="48"/>
    </location>
</feature>
<dbReference type="RefSeq" id="XP_004338473.1">
    <property type="nucleotide sequence ID" value="XM_004338425.1"/>
</dbReference>
<keyword evidence="1" id="KW-0812">Transmembrane</keyword>
<protein>
    <submittedName>
        <fullName evidence="2">Uncharacterized protein</fullName>
    </submittedName>
</protein>
<dbReference type="KEGG" id="acan:ACA1_105030"/>
<proteinExistence type="predicted"/>
<dbReference type="EMBL" id="KB007993">
    <property type="protein sequence ID" value="ELR16460.1"/>
    <property type="molecule type" value="Genomic_DNA"/>
</dbReference>
<keyword evidence="3" id="KW-1185">Reference proteome</keyword>
<dbReference type="GeneID" id="14917152"/>
<dbReference type="AlphaFoldDB" id="L8GTV7"/>
<gene>
    <name evidence="2" type="ORF">ACA1_105030</name>
</gene>
<organism evidence="2 3">
    <name type="scientific">Acanthamoeba castellanii (strain ATCC 30010 / Neff)</name>
    <dbReference type="NCBI Taxonomy" id="1257118"/>
    <lineage>
        <taxon>Eukaryota</taxon>
        <taxon>Amoebozoa</taxon>
        <taxon>Discosea</taxon>
        <taxon>Longamoebia</taxon>
        <taxon>Centramoebida</taxon>
        <taxon>Acanthamoebidae</taxon>
        <taxon>Acanthamoeba</taxon>
    </lineage>
</organism>
<dbReference type="VEuPathDB" id="AmoebaDB:ACA1_105030"/>
<dbReference type="OrthoDB" id="9974421at2759"/>
<evidence type="ECO:0000313" key="2">
    <source>
        <dbReference type="EMBL" id="ELR16460.1"/>
    </source>
</evidence>
<evidence type="ECO:0000313" key="3">
    <source>
        <dbReference type="Proteomes" id="UP000011083"/>
    </source>
</evidence>
<evidence type="ECO:0000256" key="1">
    <source>
        <dbReference type="SAM" id="Phobius"/>
    </source>
</evidence>
<sequence length="87" mass="9770">MVEFATGAGICFVVCVLGLSRTVRCLAGHCISSLLLGFVVLVAYWRLYVEFMSGRWWRPDVALQRLLRPAELHGTKAVDEVKHSFDT</sequence>
<dbReference type="Proteomes" id="UP000011083">
    <property type="component" value="Unassembled WGS sequence"/>
</dbReference>
<feature type="non-terminal residue" evidence="2">
    <location>
        <position position="87"/>
    </location>
</feature>